<evidence type="ECO:0000313" key="2">
    <source>
        <dbReference type="EMBL" id="CAL6041171.1"/>
    </source>
</evidence>
<dbReference type="EMBL" id="CATOUU010000990">
    <property type="protein sequence ID" value="CAI9965480.1"/>
    <property type="molecule type" value="Genomic_DNA"/>
</dbReference>
<reference evidence="2 3" key="2">
    <citation type="submission" date="2024-07" db="EMBL/GenBank/DDBJ databases">
        <authorList>
            <person name="Akdeniz Z."/>
        </authorList>
    </citation>
    <scope>NUCLEOTIDE SEQUENCE [LARGE SCALE GENOMIC DNA]</scope>
</reference>
<sequence length="159" mass="18541">MYPKEYEQYIDTQPTCEPSMLQLPESMLRKWYSQLNSNQPVTAQMFSLLRLDFPFVSPALFNKCLSLMTSPMDFTLFSHYATILDQSLNCSEQFVLFSILDTTNSNSISIDQFTLFLSALKVETENENCRNVIDFFARNGELEFEDFENVVNQIENYQT</sequence>
<dbReference type="EMBL" id="CAXDID020000148">
    <property type="protein sequence ID" value="CAL6041171.1"/>
    <property type="molecule type" value="Genomic_DNA"/>
</dbReference>
<dbReference type="InterPro" id="IPR011992">
    <property type="entry name" value="EF-hand-dom_pair"/>
</dbReference>
<proteinExistence type="predicted"/>
<dbReference type="Proteomes" id="UP001642409">
    <property type="component" value="Unassembled WGS sequence"/>
</dbReference>
<dbReference type="Gene3D" id="1.10.238.10">
    <property type="entry name" value="EF-hand"/>
    <property type="match status" value="1"/>
</dbReference>
<gene>
    <name evidence="2" type="ORF">HINF_LOCUS38824</name>
    <name evidence="1" type="ORF">HINF_LOCUS53125</name>
</gene>
<reference evidence="1" key="1">
    <citation type="submission" date="2023-06" db="EMBL/GenBank/DDBJ databases">
        <authorList>
            <person name="Kurt Z."/>
        </authorList>
    </citation>
    <scope>NUCLEOTIDE SEQUENCE</scope>
</reference>
<dbReference type="SUPFAM" id="SSF47473">
    <property type="entry name" value="EF-hand"/>
    <property type="match status" value="1"/>
</dbReference>
<name>A0AA86RCR8_9EUKA</name>
<comment type="caution">
    <text evidence="1">The sequence shown here is derived from an EMBL/GenBank/DDBJ whole genome shotgun (WGS) entry which is preliminary data.</text>
</comment>
<organism evidence="1">
    <name type="scientific">Hexamita inflata</name>
    <dbReference type="NCBI Taxonomy" id="28002"/>
    <lineage>
        <taxon>Eukaryota</taxon>
        <taxon>Metamonada</taxon>
        <taxon>Diplomonadida</taxon>
        <taxon>Hexamitidae</taxon>
        <taxon>Hexamitinae</taxon>
        <taxon>Hexamita</taxon>
    </lineage>
</organism>
<protein>
    <submittedName>
        <fullName evidence="1">EF-hand domain pair</fullName>
    </submittedName>
    <submittedName>
        <fullName evidence="2">EF-hand_domain pair</fullName>
    </submittedName>
</protein>
<accession>A0AA86RCR8</accession>
<evidence type="ECO:0000313" key="3">
    <source>
        <dbReference type="Proteomes" id="UP001642409"/>
    </source>
</evidence>
<dbReference type="AlphaFoldDB" id="A0AA86RCR8"/>
<keyword evidence="3" id="KW-1185">Reference proteome</keyword>
<evidence type="ECO:0000313" key="1">
    <source>
        <dbReference type="EMBL" id="CAI9965480.1"/>
    </source>
</evidence>